<keyword evidence="6" id="KW-0479">Metal-binding</keyword>
<dbReference type="OrthoDB" id="9804698at2"/>
<proteinExistence type="inferred from homology"/>
<sequence length="159" mass="18838">MIIQKQYKFYAAHRNEELTDKCRNLHGHRYGLICHFEVERTGALTTLFGDFDAQIEPHLKEHYDHGMLINKSDPLYETLKEHERRTGERFRFKEFDAPTTVENLAFTLFSEIIEMGFRLSHIEVRETDSSVITYTREDWIADNRDRSRLSGEKPSAVRE</sequence>
<evidence type="ECO:0000256" key="6">
    <source>
        <dbReference type="ARBA" id="ARBA00022723"/>
    </source>
</evidence>
<keyword evidence="12" id="KW-1185">Reference proteome</keyword>
<evidence type="ECO:0000256" key="10">
    <source>
        <dbReference type="ARBA" id="ARBA00048807"/>
    </source>
</evidence>
<dbReference type="InterPro" id="IPR038418">
    <property type="entry name" value="6-PTP_synth/QueD_sf"/>
</dbReference>
<comment type="similarity">
    <text evidence="3">Belongs to the PTPS family. QueD subfamily.</text>
</comment>
<accession>A0A5C5WDR6</accession>
<dbReference type="PANTHER" id="PTHR12589">
    <property type="entry name" value="PYRUVOYL TETRAHYDROBIOPTERIN SYNTHASE"/>
    <property type="match status" value="1"/>
</dbReference>
<organism evidence="11 12">
    <name type="scientific">Botrimarina hoheduenensis</name>
    <dbReference type="NCBI Taxonomy" id="2528000"/>
    <lineage>
        <taxon>Bacteria</taxon>
        <taxon>Pseudomonadati</taxon>
        <taxon>Planctomycetota</taxon>
        <taxon>Planctomycetia</taxon>
        <taxon>Pirellulales</taxon>
        <taxon>Lacipirellulaceae</taxon>
        <taxon>Botrimarina</taxon>
    </lineage>
</organism>
<dbReference type="Proteomes" id="UP000318995">
    <property type="component" value="Unassembled WGS sequence"/>
</dbReference>
<evidence type="ECO:0000313" key="11">
    <source>
        <dbReference type="EMBL" id="TWT48780.1"/>
    </source>
</evidence>
<dbReference type="GO" id="GO:0046872">
    <property type="term" value="F:metal ion binding"/>
    <property type="evidence" value="ECO:0007669"/>
    <property type="project" value="UniProtKB-KW"/>
</dbReference>
<dbReference type="EC" id="4.1.2.50" evidence="4"/>
<evidence type="ECO:0000256" key="7">
    <source>
        <dbReference type="ARBA" id="ARBA00022833"/>
    </source>
</evidence>
<evidence type="ECO:0000313" key="12">
    <source>
        <dbReference type="Proteomes" id="UP000318995"/>
    </source>
</evidence>
<comment type="caution">
    <text evidence="11">The sequence shown here is derived from an EMBL/GenBank/DDBJ whole genome shotgun (WGS) entry which is preliminary data.</text>
</comment>
<keyword evidence="8" id="KW-0456">Lyase</keyword>
<dbReference type="AlphaFoldDB" id="A0A5C5WDR6"/>
<dbReference type="InterPro" id="IPR007115">
    <property type="entry name" value="6-PTP_synth/QueD"/>
</dbReference>
<evidence type="ECO:0000256" key="9">
    <source>
        <dbReference type="ARBA" id="ARBA00031449"/>
    </source>
</evidence>
<comment type="catalytic activity">
    <reaction evidence="10">
        <text>7,8-dihydroneopterin 3'-triphosphate + H2O = 6-carboxy-5,6,7,8-tetrahydropterin + triphosphate + acetaldehyde + 2 H(+)</text>
        <dbReference type="Rhea" id="RHEA:27966"/>
        <dbReference type="ChEBI" id="CHEBI:15343"/>
        <dbReference type="ChEBI" id="CHEBI:15377"/>
        <dbReference type="ChEBI" id="CHEBI:15378"/>
        <dbReference type="ChEBI" id="CHEBI:18036"/>
        <dbReference type="ChEBI" id="CHEBI:58462"/>
        <dbReference type="ChEBI" id="CHEBI:61032"/>
        <dbReference type="EC" id="4.1.2.50"/>
    </reaction>
</comment>
<dbReference type="EMBL" id="SJPH01000001">
    <property type="protein sequence ID" value="TWT48780.1"/>
    <property type="molecule type" value="Genomic_DNA"/>
</dbReference>
<dbReference type="Gene3D" id="3.30.479.10">
    <property type="entry name" value="6-pyruvoyl tetrahydropterin synthase/QueD"/>
    <property type="match status" value="1"/>
</dbReference>
<dbReference type="UniPathway" id="UPA00391"/>
<comment type="cofactor">
    <cofactor evidence="1">
        <name>Zn(2+)</name>
        <dbReference type="ChEBI" id="CHEBI:29105"/>
    </cofactor>
</comment>
<evidence type="ECO:0000256" key="4">
    <source>
        <dbReference type="ARBA" id="ARBA00012982"/>
    </source>
</evidence>
<name>A0A5C5WDR6_9BACT</name>
<protein>
    <recommendedName>
        <fullName evidence="5">6-carboxy-5,6,7,8-tetrahydropterin synthase</fullName>
        <ecNumber evidence="4">4.1.2.50</ecNumber>
    </recommendedName>
    <alternativeName>
        <fullName evidence="9">Queuosine biosynthesis protein QueD</fullName>
    </alternativeName>
</protein>
<evidence type="ECO:0000256" key="3">
    <source>
        <dbReference type="ARBA" id="ARBA00008900"/>
    </source>
</evidence>
<keyword evidence="7" id="KW-0862">Zinc</keyword>
<dbReference type="PANTHER" id="PTHR12589:SF7">
    <property type="entry name" value="6-PYRUVOYL TETRAHYDROBIOPTERIN SYNTHASE"/>
    <property type="match status" value="1"/>
</dbReference>
<evidence type="ECO:0000256" key="2">
    <source>
        <dbReference type="ARBA" id="ARBA00005061"/>
    </source>
</evidence>
<evidence type="ECO:0000256" key="8">
    <source>
        <dbReference type="ARBA" id="ARBA00023239"/>
    </source>
</evidence>
<comment type="pathway">
    <text evidence="2">Purine metabolism; 7-cyano-7-deazaguanine biosynthesis.</text>
</comment>
<dbReference type="SUPFAM" id="SSF55620">
    <property type="entry name" value="Tetrahydrobiopterin biosynthesis enzymes-like"/>
    <property type="match status" value="1"/>
</dbReference>
<dbReference type="Pfam" id="PF01242">
    <property type="entry name" value="PTPS"/>
    <property type="match status" value="1"/>
</dbReference>
<dbReference type="RefSeq" id="WP_146571093.1">
    <property type="nucleotide sequence ID" value="NZ_SJPH01000001.1"/>
</dbReference>
<evidence type="ECO:0000256" key="5">
    <source>
        <dbReference type="ARBA" id="ARBA00018141"/>
    </source>
</evidence>
<dbReference type="GO" id="GO:0070497">
    <property type="term" value="F:6-carboxytetrahydropterin synthase activity"/>
    <property type="evidence" value="ECO:0007669"/>
    <property type="project" value="UniProtKB-EC"/>
</dbReference>
<evidence type="ECO:0000256" key="1">
    <source>
        <dbReference type="ARBA" id="ARBA00001947"/>
    </source>
</evidence>
<reference evidence="11 12" key="1">
    <citation type="submission" date="2019-02" db="EMBL/GenBank/DDBJ databases">
        <title>Deep-cultivation of Planctomycetes and their phenomic and genomic characterization uncovers novel biology.</title>
        <authorList>
            <person name="Wiegand S."/>
            <person name="Jogler M."/>
            <person name="Boedeker C."/>
            <person name="Pinto D."/>
            <person name="Vollmers J."/>
            <person name="Rivas-Marin E."/>
            <person name="Kohn T."/>
            <person name="Peeters S.H."/>
            <person name="Heuer A."/>
            <person name="Rast P."/>
            <person name="Oberbeckmann S."/>
            <person name="Bunk B."/>
            <person name="Jeske O."/>
            <person name="Meyerdierks A."/>
            <person name="Storesund J.E."/>
            <person name="Kallscheuer N."/>
            <person name="Luecker S."/>
            <person name="Lage O.M."/>
            <person name="Pohl T."/>
            <person name="Merkel B.J."/>
            <person name="Hornburger P."/>
            <person name="Mueller R.-W."/>
            <person name="Bruemmer F."/>
            <person name="Labrenz M."/>
            <person name="Spormann A.M."/>
            <person name="Op Den Camp H."/>
            <person name="Overmann J."/>
            <person name="Amann R."/>
            <person name="Jetten M.S.M."/>
            <person name="Mascher T."/>
            <person name="Medema M.H."/>
            <person name="Devos D.P."/>
            <person name="Kaster A.-K."/>
            <person name="Ovreas L."/>
            <person name="Rohde M."/>
            <person name="Galperin M.Y."/>
            <person name="Jogler C."/>
        </authorList>
    </citation>
    <scope>NUCLEOTIDE SEQUENCE [LARGE SCALE GENOMIC DNA]</scope>
    <source>
        <strain evidence="11 12">Pla111</strain>
    </source>
</reference>
<gene>
    <name evidence="11" type="ORF">Pla111_05550</name>
</gene>